<evidence type="ECO:0000256" key="1">
    <source>
        <dbReference type="ARBA" id="ARBA00004141"/>
    </source>
</evidence>
<dbReference type="GeneID" id="303304164"/>
<dbReference type="NCBIfam" id="NF038013">
    <property type="entry name" value="AceTr_1"/>
    <property type="match status" value="1"/>
</dbReference>
<dbReference type="EMBL" id="BMKX01000003">
    <property type="protein sequence ID" value="GGJ59523.1"/>
    <property type="molecule type" value="Genomic_DNA"/>
</dbReference>
<evidence type="ECO:0000313" key="7">
    <source>
        <dbReference type="EMBL" id="GGJ59523.1"/>
    </source>
</evidence>
<dbReference type="RefSeq" id="WP_096256999.1">
    <property type="nucleotide sequence ID" value="NZ_BMKX01000003.1"/>
</dbReference>
<evidence type="ECO:0000256" key="2">
    <source>
        <dbReference type="ARBA" id="ARBA00005587"/>
    </source>
</evidence>
<keyword evidence="3 6" id="KW-0812">Transmembrane</keyword>
<comment type="similarity">
    <text evidence="2">Belongs to the acetate uptake transporter (AceTr) (TC 2.A.96) family.</text>
</comment>
<name>A0ABQ2DM56_9MICC</name>
<evidence type="ECO:0000256" key="6">
    <source>
        <dbReference type="SAM" id="Phobius"/>
    </source>
</evidence>
<dbReference type="PANTHER" id="PTHR30178">
    <property type="entry name" value="INNER MEMBRANE PROTEIN YAAH"/>
    <property type="match status" value="1"/>
</dbReference>
<comment type="subcellular location">
    <subcellularLocation>
        <location evidence="1">Membrane</location>
        <topology evidence="1">Multi-pass membrane protein</topology>
    </subcellularLocation>
</comment>
<feature type="transmembrane region" description="Helical" evidence="6">
    <location>
        <begin position="85"/>
        <end position="104"/>
    </location>
</feature>
<proteinExistence type="inferred from homology"/>
<evidence type="ECO:0000256" key="5">
    <source>
        <dbReference type="ARBA" id="ARBA00023136"/>
    </source>
</evidence>
<reference evidence="8" key="1">
    <citation type="journal article" date="2019" name="Int. J. Syst. Evol. Microbiol.">
        <title>The Global Catalogue of Microorganisms (GCM) 10K type strain sequencing project: providing services to taxonomists for standard genome sequencing and annotation.</title>
        <authorList>
            <consortium name="The Broad Institute Genomics Platform"/>
            <consortium name="The Broad Institute Genome Sequencing Center for Infectious Disease"/>
            <person name="Wu L."/>
            <person name="Ma J."/>
        </authorList>
    </citation>
    <scope>NUCLEOTIDE SEQUENCE [LARGE SCALE GENOMIC DNA]</scope>
    <source>
        <strain evidence="8">CGMCC 1.3685</strain>
    </source>
</reference>
<keyword evidence="4 6" id="KW-1133">Transmembrane helix</keyword>
<dbReference type="Pfam" id="PF01184">
    <property type="entry name" value="Gpr1_Fun34_YaaH"/>
    <property type="match status" value="1"/>
</dbReference>
<dbReference type="InterPro" id="IPR047623">
    <property type="entry name" value="SatP"/>
</dbReference>
<gene>
    <name evidence="7" type="ORF">GCM10007173_17960</name>
</gene>
<keyword evidence="8" id="KW-1185">Reference proteome</keyword>
<evidence type="ECO:0008006" key="9">
    <source>
        <dbReference type="Google" id="ProtNLM"/>
    </source>
</evidence>
<organism evidence="7 8">
    <name type="scientific">Glutamicibacter ardleyensis</name>
    <dbReference type="NCBI Taxonomy" id="225894"/>
    <lineage>
        <taxon>Bacteria</taxon>
        <taxon>Bacillati</taxon>
        <taxon>Actinomycetota</taxon>
        <taxon>Actinomycetes</taxon>
        <taxon>Micrococcales</taxon>
        <taxon>Micrococcaceae</taxon>
        <taxon>Glutamicibacter</taxon>
    </lineage>
</organism>
<feature type="transmembrane region" description="Helical" evidence="6">
    <location>
        <begin position="142"/>
        <end position="163"/>
    </location>
</feature>
<feature type="transmembrane region" description="Helical" evidence="6">
    <location>
        <begin position="116"/>
        <end position="135"/>
    </location>
</feature>
<feature type="transmembrane region" description="Helical" evidence="6">
    <location>
        <begin position="175"/>
        <end position="197"/>
    </location>
</feature>
<evidence type="ECO:0000256" key="4">
    <source>
        <dbReference type="ARBA" id="ARBA00022989"/>
    </source>
</evidence>
<feature type="transmembrane region" description="Helical" evidence="6">
    <location>
        <begin position="59"/>
        <end position="78"/>
    </location>
</feature>
<evidence type="ECO:0000313" key="8">
    <source>
        <dbReference type="Proteomes" id="UP000606115"/>
    </source>
</evidence>
<accession>A0ABQ2DM56</accession>
<keyword evidence="5 6" id="KW-0472">Membrane</keyword>
<dbReference type="Proteomes" id="UP000606115">
    <property type="component" value="Unassembled WGS sequence"/>
</dbReference>
<protein>
    <recommendedName>
        <fullName evidence="9">GPR1/FUN34/yaaH family protein</fullName>
    </recommendedName>
</protein>
<evidence type="ECO:0000256" key="3">
    <source>
        <dbReference type="ARBA" id="ARBA00022692"/>
    </source>
</evidence>
<comment type="caution">
    <text evidence="7">The sequence shown here is derived from an EMBL/GenBank/DDBJ whole genome shotgun (WGS) entry which is preliminary data.</text>
</comment>
<sequence>MTATLTRPANSPVPEAIPVVSPAKDIMADPAALGLGAFALTTFVLSLANAGILPEAGSVVLTLALFYGGIAQILAGIIEFIKGNVFGATAFTSYGAFWLGFWWLETNPTVAEAAGSVGLGAFLLAWAIFSVYMTIASLRTNGVLISVFVVVTLTFFALSIGAFSGVHAIHALGGWLGLLTAFLAWYGSAAAVINATWKRSVLPTWAKS</sequence>
<dbReference type="InterPro" id="IPR000791">
    <property type="entry name" value="Gpr1/Fun34/SatP-like"/>
</dbReference>
<feature type="transmembrane region" description="Helical" evidence="6">
    <location>
        <begin position="31"/>
        <end position="53"/>
    </location>
</feature>
<dbReference type="PANTHER" id="PTHR30178:SF3">
    <property type="entry name" value="SUCCINATE-ACETATE_PROTON SYMPORTER SATP"/>
    <property type="match status" value="1"/>
</dbReference>